<evidence type="ECO:0000256" key="7">
    <source>
        <dbReference type="ARBA" id="ARBA00023136"/>
    </source>
</evidence>
<dbReference type="Proteomes" id="UP000186551">
    <property type="component" value="Unassembled WGS sequence"/>
</dbReference>
<keyword evidence="4 11" id="KW-0812">Transmembrane</keyword>
<dbReference type="STRING" id="1797110.A3841_01840"/>
<evidence type="ECO:0000313" key="12">
    <source>
        <dbReference type="EMBL" id="OKL39337.1"/>
    </source>
</evidence>
<name>A0A1Q5PAU9_9BACT</name>
<comment type="similarity">
    <text evidence="9 11">Belongs to the fluoride channel Fluc/FEX (TC 1.A.43) family.</text>
</comment>
<dbReference type="Pfam" id="PF02537">
    <property type="entry name" value="CRCB"/>
    <property type="match status" value="1"/>
</dbReference>
<keyword evidence="7 11" id="KW-0472">Membrane</keyword>
<organism evidence="12 13">
    <name type="scientific">Pontibacter flavimaris</name>
    <dbReference type="NCBI Taxonomy" id="1797110"/>
    <lineage>
        <taxon>Bacteria</taxon>
        <taxon>Pseudomonadati</taxon>
        <taxon>Bacteroidota</taxon>
        <taxon>Cytophagia</taxon>
        <taxon>Cytophagales</taxon>
        <taxon>Hymenobacteraceae</taxon>
        <taxon>Pontibacter</taxon>
    </lineage>
</organism>
<evidence type="ECO:0000256" key="8">
    <source>
        <dbReference type="ARBA" id="ARBA00023303"/>
    </source>
</evidence>
<dbReference type="GO" id="GO:0046872">
    <property type="term" value="F:metal ion binding"/>
    <property type="evidence" value="ECO:0007669"/>
    <property type="project" value="UniProtKB-KW"/>
</dbReference>
<evidence type="ECO:0000256" key="5">
    <source>
        <dbReference type="ARBA" id="ARBA00022989"/>
    </source>
</evidence>
<accession>A0A1Q5PAU9</accession>
<feature type="transmembrane region" description="Helical" evidence="11">
    <location>
        <begin position="67"/>
        <end position="88"/>
    </location>
</feature>
<evidence type="ECO:0000256" key="9">
    <source>
        <dbReference type="ARBA" id="ARBA00035120"/>
    </source>
</evidence>
<evidence type="ECO:0000313" key="13">
    <source>
        <dbReference type="Proteomes" id="UP000186551"/>
    </source>
</evidence>
<dbReference type="HAMAP" id="MF_00454">
    <property type="entry name" value="FluC"/>
    <property type="match status" value="1"/>
</dbReference>
<evidence type="ECO:0000256" key="3">
    <source>
        <dbReference type="ARBA" id="ARBA00022519"/>
    </source>
</evidence>
<keyword evidence="6 11" id="KW-0406">Ion transport</keyword>
<dbReference type="RefSeq" id="WP_073853116.1">
    <property type="nucleotide sequence ID" value="NZ_LVWA01000009.1"/>
</dbReference>
<feature type="binding site" evidence="11">
    <location>
        <position position="74"/>
    </location>
    <ligand>
        <name>Na(+)</name>
        <dbReference type="ChEBI" id="CHEBI:29101"/>
        <note>structural</note>
    </ligand>
</feature>
<evidence type="ECO:0000256" key="10">
    <source>
        <dbReference type="ARBA" id="ARBA00035585"/>
    </source>
</evidence>
<dbReference type="EMBL" id="LVWA01000009">
    <property type="protein sequence ID" value="OKL39337.1"/>
    <property type="molecule type" value="Genomic_DNA"/>
</dbReference>
<keyword evidence="13" id="KW-1185">Reference proteome</keyword>
<evidence type="ECO:0000256" key="11">
    <source>
        <dbReference type="HAMAP-Rule" id="MF_00454"/>
    </source>
</evidence>
<reference evidence="12 13" key="1">
    <citation type="submission" date="2016-03" db="EMBL/GenBank/DDBJ databases">
        <title>Genome sequence of Pontibacter sp. nov., of the family cytophagaceae, isolated from marine sediment of the Yellow Sea, China.</title>
        <authorList>
            <person name="Zhang G."/>
            <person name="Zhang R."/>
        </authorList>
    </citation>
    <scope>NUCLEOTIDE SEQUENCE [LARGE SCALE GENOMIC DNA]</scope>
    <source>
        <strain evidence="12 13">S10-8</strain>
    </source>
</reference>
<comment type="subcellular location">
    <subcellularLocation>
        <location evidence="1 11">Cell membrane</location>
        <topology evidence="1 11">Multi-pass membrane protein</topology>
    </subcellularLocation>
</comment>
<keyword evidence="5 11" id="KW-1133">Transmembrane helix</keyword>
<keyword evidence="3" id="KW-0997">Cell inner membrane</keyword>
<comment type="caution">
    <text evidence="12">The sequence shown here is derived from an EMBL/GenBank/DDBJ whole genome shotgun (WGS) entry which is preliminary data.</text>
</comment>
<keyword evidence="2 11" id="KW-1003">Cell membrane</keyword>
<comment type="function">
    <text evidence="11">Fluoride-specific ion channel. Important for reducing fluoride concentration in the cell, thus reducing its toxicity.</text>
</comment>
<dbReference type="PANTHER" id="PTHR28259">
    <property type="entry name" value="FLUORIDE EXPORT PROTEIN 1-RELATED"/>
    <property type="match status" value="1"/>
</dbReference>
<dbReference type="GO" id="GO:0140114">
    <property type="term" value="P:cellular detoxification of fluoride"/>
    <property type="evidence" value="ECO:0007669"/>
    <property type="project" value="UniProtKB-UniRule"/>
</dbReference>
<feature type="transmembrane region" description="Helical" evidence="11">
    <location>
        <begin position="32"/>
        <end position="55"/>
    </location>
</feature>
<keyword evidence="11" id="KW-0479">Metal-binding</keyword>
<comment type="activity regulation">
    <text evidence="11">Na(+) is not transported, but it plays an essential structural role and its presence is essential for fluoride channel function.</text>
</comment>
<sequence length="123" mass="12972">MKILLAVGVGSFIGGVARYLLSVFIQTRAAVGFPYGTLGVNILGCFLIGLVAALLSRGGLAAEWRPFLITGVLGGFTTFSAFSLESVYMLQAEQYGQAMLYILASVVLGLLATFAGMWLVKLA</sequence>
<keyword evidence="11" id="KW-0915">Sodium</keyword>
<feature type="binding site" evidence="11">
    <location>
        <position position="77"/>
    </location>
    <ligand>
        <name>Na(+)</name>
        <dbReference type="ChEBI" id="CHEBI:29101"/>
        <note>structural</note>
    </ligand>
</feature>
<dbReference type="PANTHER" id="PTHR28259:SF1">
    <property type="entry name" value="FLUORIDE EXPORT PROTEIN 1-RELATED"/>
    <property type="match status" value="1"/>
</dbReference>
<proteinExistence type="inferred from homology"/>
<evidence type="ECO:0000256" key="1">
    <source>
        <dbReference type="ARBA" id="ARBA00004651"/>
    </source>
</evidence>
<protein>
    <recommendedName>
        <fullName evidence="11">Fluoride-specific ion channel FluC</fullName>
    </recommendedName>
</protein>
<evidence type="ECO:0000256" key="6">
    <source>
        <dbReference type="ARBA" id="ARBA00023065"/>
    </source>
</evidence>
<evidence type="ECO:0000256" key="4">
    <source>
        <dbReference type="ARBA" id="ARBA00022692"/>
    </source>
</evidence>
<dbReference type="AlphaFoldDB" id="A0A1Q5PAU9"/>
<gene>
    <name evidence="11" type="primary">fluC</name>
    <name evidence="11" type="synonym">crcB</name>
    <name evidence="12" type="ORF">A3841_01840</name>
</gene>
<dbReference type="NCBIfam" id="TIGR00494">
    <property type="entry name" value="crcB"/>
    <property type="match status" value="1"/>
</dbReference>
<keyword evidence="8 11" id="KW-0407">Ion channel</keyword>
<dbReference type="InterPro" id="IPR003691">
    <property type="entry name" value="FluC"/>
</dbReference>
<dbReference type="GO" id="GO:0062054">
    <property type="term" value="F:fluoride channel activity"/>
    <property type="evidence" value="ECO:0007669"/>
    <property type="project" value="UniProtKB-UniRule"/>
</dbReference>
<evidence type="ECO:0000256" key="2">
    <source>
        <dbReference type="ARBA" id="ARBA00022475"/>
    </source>
</evidence>
<dbReference type="OrthoDB" id="9815830at2"/>
<keyword evidence="11" id="KW-0813">Transport</keyword>
<dbReference type="GO" id="GO:0005886">
    <property type="term" value="C:plasma membrane"/>
    <property type="evidence" value="ECO:0007669"/>
    <property type="project" value="UniProtKB-SubCell"/>
</dbReference>
<feature type="transmembrane region" description="Helical" evidence="11">
    <location>
        <begin position="100"/>
        <end position="120"/>
    </location>
</feature>
<comment type="catalytic activity">
    <reaction evidence="10">
        <text>fluoride(in) = fluoride(out)</text>
        <dbReference type="Rhea" id="RHEA:76159"/>
        <dbReference type="ChEBI" id="CHEBI:17051"/>
    </reaction>
    <physiologicalReaction direction="left-to-right" evidence="10">
        <dbReference type="Rhea" id="RHEA:76160"/>
    </physiologicalReaction>
</comment>